<name>A0A9P7RRL7_9AGAR</name>
<dbReference type="AlphaFoldDB" id="A0A9P7RRL7"/>
<dbReference type="GeneID" id="66081466"/>
<keyword evidence="2" id="KW-1185">Reference proteome</keyword>
<dbReference type="KEGG" id="more:E1B28_012391"/>
<dbReference type="Proteomes" id="UP001049176">
    <property type="component" value="Chromosome 8"/>
</dbReference>
<protein>
    <submittedName>
        <fullName evidence="1">Uncharacterized protein</fullName>
    </submittedName>
</protein>
<organism evidence="1 2">
    <name type="scientific">Marasmius oreades</name>
    <name type="common">fairy-ring Marasmius</name>
    <dbReference type="NCBI Taxonomy" id="181124"/>
    <lineage>
        <taxon>Eukaryota</taxon>
        <taxon>Fungi</taxon>
        <taxon>Dikarya</taxon>
        <taxon>Basidiomycota</taxon>
        <taxon>Agaricomycotina</taxon>
        <taxon>Agaricomycetes</taxon>
        <taxon>Agaricomycetidae</taxon>
        <taxon>Agaricales</taxon>
        <taxon>Marasmiineae</taxon>
        <taxon>Marasmiaceae</taxon>
        <taxon>Marasmius</taxon>
    </lineage>
</organism>
<dbReference type="OrthoDB" id="3267419at2759"/>
<dbReference type="EMBL" id="CM032188">
    <property type="protein sequence ID" value="KAG7088392.1"/>
    <property type="molecule type" value="Genomic_DNA"/>
</dbReference>
<accession>A0A9P7RRL7</accession>
<sequence>MNCIRDIYEEVLVLQQCRALSAKVPLHRIKMFAVDLAMVALSVRTGYLIDAFTLQGDRNPSWTWNQLLQGLCQRNSEFKGVVHIYDPQSEQSFFVNISLFLSRAQRCLLLSSTDNPAPSFLEKGSDIQPISKPTSFVSLLPDGSFHPSFSDIPVELPAVLRELITQTQLISESSVRERSTVTLPPILPYNVTVPLAGFLLEYPVALCPVLIPGTDMSSFLTQVPLRVYRCLLNIEDTTGKSSATSQQNPHLLVQFSIPSVLESSHPETHSSSVISSRLEETFNARLATVFAGRGVPSLTIVHSVRTLDRVAL</sequence>
<comment type="caution">
    <text evidence="1">The sequence shown here is derived from an EMBL/GenBank/DDBJ whole genome shotgun (WGS) entry which is preliminary data.</text>
</comment>
<evidence type="ECO:0000313" key="1">
    <source>
        <dbReference type="EMBL" id="KAG7088392.1"/>
    </source>
</evidence>
<reference evidence="1" key="1">
    <citation type="journal article" date="2021" name="Genome Biol. Evol.">
        <title>The assembled and annotated genome of the fairy-ring fungus Marasmius oreades.</title>
        <authorList>
            <person name="Hiltunen M."/>
            <person name="Ament-Velasquez S.L."/>
            <person name="Johannesson H."/>
        </authorList>
    </citation>
    <scope>NUCLEOTIDE SEQUENCE</scope>
    <source>
        <strain evidence="1">03SP1</strain>
    </source>
</reference>
<proteinExistence type="predicted"/>
<evidence type="ECO:0000313" key="2">
    <source>
        <dbReference type="Proteomes" id="UP001049176"/>
    </source>
</evidence>
<gene>
    <name evidence="1" type="ORF">E1B28_012391</name>
</gene>
<dbReference type="RefSeq" id="XP_043004863.1">
    <property type="nucleotide sequence ID" value="XM_043157496.1"/>
</dbReference>